<feature type="transmembrane region" description="Helical" evidence="2">
    <location>
        <begin position="98"/>
        <end position="118"/>
    </location>
</feature>
<dbReference type="Proteomes" id="UP001085076">
    <property type="component" value="Miscellaneous, Linkage group lg05"/>
</dbReference>
<keyword evidence="2" id="KW-0472">Membrane</keyword>
<protein>
    <submittedName>
        <fullName evidence="3">Uncharacterized protein</fullName>
    </submittedName>
</protein>
<feature type="region of interest" description="Disordered" evidence="1">
    <location>
        <begin position="1"/>
        <end position="33"/>
    </location>
</feature>
<keyword evidence="2" id="KW-0812">Transmembrane</keyword>
<comment type="caution">
    <text evidence="3">The sequence shown here is derived from an EMBL/GenBank/DDBJ whole genome shotgun (WGS) entry which is preliminary data.</text>
</comment>
<keyword evidence="4" id="KW-1185">Reference proteome</keyword>
<dbReference type="OrthoDB" id="1904339at2759"/>
<evidence type="ECO:0000313" key="3">
    <source>
        <dbReference type="EMBL" id="KAJ0971384.1"/>
    </source>
</evidence>
<evidence type="ECO:0000256" key="2">
    <source>
        <dbReference type="SAM" id="Phobius"/>
    </source>
</evidence>
<feature type="compositionally biased region" description="Basic residues" evidence="1">
    <location>
        <begin position="1"/>
        <end position="12"/>
    </location>
</feature>
<evidence type="ECO:0000313" key="4">
    <source>
        <dbReference type="Proteomes" id="UP001085076"/>
    </source>
</evidence>
<name>A0A9D5CEF2_9LILI</name>
<reference evidence="3" key="2">
    <citation type="journal article" date="2022" name="Hortic Res">
        <title>The genome of Dioscorea zingiberensis sheds light on the biosynthesis, origin and evolution of the medicinally important diosgenin saponins.</title>
        <authorList>
            <person name="Li Y."/>
            <person name="Tan C."/>
            <person name="Li Z."/>
            <person name="Guo J."/>
            <person name="Li S."/>
            <person name="Chen X."/>
            <person name="Wang C."/>
            <person name="Dai X."/>
            <person name="Yang H."/>
            <person name="Song W."/>
            <person name="Hou L."/>
            <person name="Xu J."/>
            <person name="Tong Z."/>
            <person name="Xu A."/>
            <person name="Yuan X."/>
            <person name="Wang W."/>
            <person name="Yang Q."/>
            <person name="Chen L."/>
            <person name="Sun Z."/>
            <person name="Wang K."/>
            <person name="Pan B."/>
            <person name="Chen J."/>
            <person name="Bao Y."/>
            <person name="Liu F."/>
            <person name="Qi X."/>
            <person name="Gang D.R."/>
            <person name="Wen J."/>
            <person name="Li J."/>
        </authorList>
    </citation>
    <scope>NUCLEOTIDE SEQUENCE</scope>
    <source>
        <strain evidence="3">Dzin_1.0</strain>
    </source>
</reference>
<feature type="transmembrane region" description="Helical" evidence="2">
    <location>
        <begin position="130"/>
        <end position="149"/>
    </location>
</feature>
<organism evidence="3 4">
    <name type="scientific">Dioscorea zingiberensis</name>
    <dbReference type="NCBI Taxonomy" id="325984"/>
    <lineage>
        <taxon>Eukaryota</taxon>
        <taxon>Viridiplantae</taxon>
        <taxon>Streptophyta</taxon>
        <taxon>Embryophyta</taxon>
        <taxon>Tracheophyta</taxon>
        <taxon>Spermatophyta</taxon>
        <taxon>Magnoliopsida</taxon>
        <taxon>Liliopsida</taxon>
        <taxon>Dioscoreales</taxon>
        <taxon>Dioscoreaceae</taxon>
        <taxon>Dioscorea</taxon>
    </lineage>
</organism>
<dbReference type="PANTHER" id="PTHR36784">
    <property type="entry name" value="HISTONE-LYSINE N-METHYLTRANSFERASE"/>
    <property type="match status" value="1"/>
</dbReference>
<evidence type="ECO:0000256" key="1">
    <source>
        <dbReference type="SAM" id="MobiDB-lite"/>
    </source>
</evidence>
<feature type="transmembrane region" description="Helical" evidence="2">
    <location>
        <begin position="161"/>
        <end position="181"/>
    </location>
</feature>
<proteinExistence type="predicted"/>
<dbReference type="EMBL" id="JAGGNH010000005">
    <property type="protein sequence ID" value="KAJ0971384.1"/>
    <property type="molecule type" value="Genomic_DNA"/>
</dbReference>
<sequence>MSPTRRWWKPRRSGGAGDYDEGDPFSLPNRDDLQPMDTQEQEEMILSFERNHAQQSRVWRGVFAAFLLGYAAFSIYSAFYQALFPWDLRYHAYFMEEIHPWIVILADWVAVLACLFAVKGLIHRSSSYQQWIWCSCYTGLFLAVFWLYYMLRLPKFRWDVIWLPFGPLSGAGICFYIDHLLKDSFEDIRKLRSCMYNYKTI</sequence>
<dbReference type="AlphaFoldDB" id="A0A9D5CEF2"/>
<feature type="transmembrane region" description="Helical" evidence="2">
    <location>
        <begin position="58"/>
        <end position="78"/>
    </location>
</feature>
<keyword evidence="2" id="KW-1133">Transmembrane helix</keyword>
<dbReference type="PANTHER" id="PTHR36784:SF1">
    <property type="entry name" value="HISTONE-LYSINE N-METHYLTRANSFERASE"/>
    <property type="match status" value="1"/>
</dbReference>
<accession>A0A9D5CEF2</accession>
<reference evidence="3" key="1">
    <citation type="submission" date="2021-03" db="EMBL/GenBank/DDBJ databases">
        <authorList>
            <person name="Li Z."/>
            <person name="Yang C."/>
        </authorList>
    </citation>
    <scope>NUCLEOTIDE SEQUENCE</scope>
    <source>
        <strain evidence="3">Dzin_1.0</strain>
        <tissue evidence="3">Leaf</tissue>
    </source>
</reference>
<gene>
    <name evidence="3" type="ORF">J5N97_019343</name>
</gene>